<sequence length="235" mass="27729">MRAILLAAGMGTRLRPLTLTTPKSLIPVNGKPMLERQIEFLQEKGVKEIYVVTGYLHEKFEYLTAKYKGIELVHNDKYDVYNNIYTMYLVREYLPNSYVIDADNYLHRNFLLEKPGKSMYFSARKKDFKNEWILRFDGENKVYDIEVGDGSGEYILCGTSFWSQEDGELIAYKLEEDINGNDFSERYWDDIVKDNLNSLDIYIQKIKEDDSFEIDSLDDLEKVNKYLEDLRKERI</sequence>
<evidence type="ECO:0000259" key="3">
    <source>
        <dbReference type="Pfam" id="PF00483"/>
    </source>
</evidence>
<keyword evidence="2 4" id="KW-0548">Nucleotidyltransferase</keyword>
<dbReference type="PIRSF" id="PIRSF037382">
    <property type="entry name" value="CCT_LicC"/>
    <property type="match status" value="1"/>
</dbReference>
<dbReference type="SUPFAM" id="SSF53448">
    <property type="entry name" value="Nucleotide-diphospho-sugar transferases"/>
    <property type="match status" value="1"/>
</dbReference>
<gene>
    <name evidence="4" type="ORF">DYI25_15085</name>
</gene>
<dbReference type="InterPro" id="IPR050065">
    <property type="entry name" value="GlmU-like"/>
</dbReference>
<dbReference type="InterPro" id="IPR017189">
    <property type="entry name" value="CTP-phospocholine_CTT"/>
</dbReference>
<dbReference type="GO" id="GO:0016779">
    <property type="term" value="F:nucleotidyltransferase activity"/>
    <property type="evidence" value="ECO:0007669"/>
    <property type="project" value="UniProtKB-KW"/>
</dbReference>
<dbReference type="PANTHER" id="PTHR43584">
    <property type="entry name" value="NUCLEOTIDYL TRANSFERASE"/>
    <property type="match status" value="1"/>
</dbReference>
<organism evidence="4 5">
    <name type="scientific">Mesobacillus boroniphilus</name>
    <dbReference type="NCBI Taxonomy" id="308892"/>
    <lineage>
        <taxon>Bacteria</taxon>
        <taxon>Bacillati</taxon>
        <taxon>Bacillota</taxon>
        <taxon>Bacilli</taxon>
        <taxon>Bacillales</taxon>
        <taxon>Bacillaceae</taxon>
        <taxon>Mesobacillus</taxon>
    </lineage>
</organism>
<evidence type="ECO:0000256" key="2">
    <source>
        <dbReference type="ARBA" id="ARBA00022695"/>
    </source>
</evidence>
<dbReference type="EMBL" id="QTKX01000002">
    <property type="protein sequence ID" value="MBS8265749.1"/>
    <property type="molecule type" value="Genomic_DNA"/>
</dbReference>
<feature type="domain" description="Nucleotidyl transferase" evidence="3">
    <location>
        <begin position="3"/>
        <end position="60"/>
    </location>
</feature>
<dbReference type="AlphaFoldDB" id="A0A944GXJ2"/>
<proteinExistence type="predicted"/>
<dbReference type="InterPro" id="IPR005835">
    <property type="entry name" value="NTP_transferase_dom"/>
</dbReference>
<evidence type="ECO:0000313" key="5">
    <source>
        <dbReference type="Proteomes" id="UP000761411"/>
    </source>
</evidence>
<dbReference type="RefSeq" id="WP_213370338.1">
    <property type="nucleotide sequence ID" value="NZ_QTKX01000002.1"/>
</dbReference>
<keyword evidence="1" id="KW-0808">Transferase</keyword>
<protein>
    <submittedName>
        <fullName evidence="4">CTP--phosphocholine cytidylyltransferase</fullName>
    </submittedName>
</protein>
<dbReference type="Pfam" id="PF00483">
    <property type="entry name" value="NTP_transferase"/>
    <property type="match status" value="1"/>
</dbReference>
<dbReference type="PANTHER" id="PTHR43584:SF5">
    <property type="entry name" value="PROTEIN LICC"/>
    <property type="match status" value="1"/>
</dbReference>
<accession>A0A944GXJ2</accession>
<dbReference type="InterPro" id="IPR029044">
    <property type="entry name" value="Nucleotide-diphossugar_trans"/>
</dbReference>
<keyword evidence="5" id="KW-1185">Reference proteome</keyword>
<dbReference type="Proteomes" id="UP000761411">
    <property type="component" value="Unassembled WGS sequence"/>
</dbReference>
<reference evidence="4 5" key="1">
    <citation type="journal article" date="2021" name="Microorganisms">
        <title>Bacterial Dimethylsulfoniopropionate Biosynthesis in the East China Sea.</title>
        <authorList>
            <person name="Liu J."/>
            <person name="Zhang Y."/>
            <person name="Liu J."/>
            <person name="Zhong H."/>
            <person name="Williams B.T."/>
            <person name="Zheng Y."/>
            <person name="Curson A.R.J."/>
            <person name="Sun C."/>
            <person name="Sun H."/>
            <person name="Song D."/>
            <person name="Wagner Mackenzie B."/>
            <person name="Bermejo Martinez A."/>
            <person name="Todd J.D."/>
            <person name="Zhang X.H."/>
        </authorList>
    </citation>
    <scope>NUCLEOTIDE SEQUENCE [LARGE SCALE GENOMIC DNA]</scope>
    <source>
        <strain evidence="4 5">ESS08</strain>
    </source>
</reference>
<dbReference type="CDD" id="cd02523">
    <property type="entry name" value="PC_cytidylyltransferase"/>
    <property type="match status" value="1"/>
</dbReference>
<comment type="caution">
    <text evidence="4">The sequence shown here is derived from an EMBL/GenBank/DDBJ whole genome shotgun (WGS) entry which is preliminary data.</text>
</comment>
<dbReference type="Gene3D" id="3.90.550.10">
    <property type="entry name" value="Spore Coat Polysaccharide Biosynthesis Protein SpsA, Chain A"/>
    <property type="match status" value="1"/>
</dbReference>
<evidence type="ECO:0000256" key="1">
    <source>
        <dbReference type="ARBA" id="ARBA00022679"/>
    </source>
</evidence>
<evidence type="ECO:0000313" key="4">
    <source>
        <dbReference type="EMBL" id="MBS8265749.1"/>
    </source>
</evidence>
<name>A0A944GXJ2_9BACI</name>